<proteinExistence type="predicted"/>
<comment type="caution">
    <text evidence="2">The sequence shown here is derived from an EMBL/GenBank/DDBJ whole genome shotgun (WGS) entry which is preliminary data.</text>
</comment>
<reference evidence="2" key="1">
    <citation type="submission" date="2021-04" db="EMBL/GenBank/DDBJ databases">
        <authorList>
            <person name="Zhang D.-C."/>
        </authorList>
    </citation>
    <scope>NUCLEOTIDE SEQUENCE</scope>
    <source>
        <strain evidence="2">CGMCC 1.15697</strain>
    </source>
</reference>
<evidence type="ECO:0000313" key="3">
    <source>
        <dbReference type="Proteomes" id="UP000672602"/>
    </source>
</evidence>
<accession>A0A8J7SNT3</accession>
<evidence type="ECO:0000313" key="2">
    <source>
        <dbReference type="EMBL" id="MBP5857871.1"/>
    </source>
</evidence>
<keyword evidence="3" id="KW-1185">Reference proteome</keyword>
<sequence length="209" mass="23481">MSDSADDRGREPTVDTVYPPVTPAETRVSRPNATRRIWDGRPPIVPGRIVPEDFRALYRDWLSLRHGHAAPFQSALSAEMMAPCRAALAMVEVEAPFRARYLWVGADLVRLYGADPSGSYVDGHFSARIRREVLAAYERCAMKAEPLYKRRKLFGVIARYGYDRLMLPLTANGQRVDRVLVAIRPTDPRLTDAAQWRADAPAPYGGRVD</sequence>
<dbReference type="RefSeq" id="WP_210682444.1">
    <property type="nucleotide sequence ID" value="NZ_JAGMWN010000005.1"/>
</dbReference>
<feature type="compositionally biased region" description="Basic and acidic residues" evidence="1">
    <location>
        <begin position="1"/>
        <end position="13"/>
    </location>
</feature>
<gene>
    <name evidence="2" type="ORF">KAJ83_12705</name>
</gene>
<dbReference type="EMBL" id="JAGMWN010000005">
    <property type="protein sequence ID" value="MBP5857871.1"/>
    <property type="molecule type" value="Genomic_DNA"/>
</dbReference>
<organism evidence="2 3">
    <name type="scientific">Marivibrio halodurans</name>
    <dbReference type="NCBI Taxonomy" id="2039722"/>
    <lineage>
        <taxon>Bacteria</taxon>
        <taxon>Pseudomonadati</taxon>
        <taxon>Pseudomonadota</taxon>
        <taxon>Alphaproteobacteria</taxon>
        <taxon>Rhodospirillales</taxon>
        <taxon>Rhodospirillaceae</taxon>
        <taxon>Marivibrio</taxon>
    </lineage>
</organism>
<evidence type="ECO:0000256" key="1">
    <source>
        <dbReference type="SAM" id="MobiDB-lite"/>
    </source>
</evidence>
<feature type="region of interest" description="Disordered" evidence="1">
    <location>
        <begin position="1"/>
        <end position="30"/>
    </location>
</feature>
<dbReference type="Proteomes" id="UP000672602">
    <property type="component" value="Unassembled WGS sequence"/>
</dbReference>
<dbReference type="AlphaFoldDB" id="A0A8J7SNT3"/>
<evidence type="ECO:0008006" key="4">
    <source>
        <dbReference type="Google" id="ProtNLM"/>
    </source>
</evidence>
<protein>
    <recommendedName>
        <fullName evidence="4">PAS domain-containing protein</fullName>
    </recommendedName>
</protein>
<name>A0A8J7SNT3_9PROT</name>